<reference evidence="2" key="1">
    <citation type="journal article" date="2023" name="Mol. Phylogenet. Evol.">
        <title>Genome-scale phylogeny and comparative genomics of the fungal order Sordariales.</title>
        <authorList>
            <person name="Hensen N."/>
            <person name="Bonometti L."/>
            <person name="Westerberg I."/>
            <person name="Brannstrom I.O."/>
            <person name="Guillou S."/>
            <person name="Cros-Aarteil S."/>
            <person name="Calhoun S."/>
            <person name="Haridas S."/>
            <person name="Kuo A."/>
            <person name="Mondo S."/>
            <person name="Pangilinan J."/>
            <person name="Riley R."/>
            <person name="LaButti K."/>
            <person name="Andreopoulos B."/>
            <person name="Lipzen A."/>
            <person name="Chen C."/>
            <person name="Yan M."/>
            <person name="Daum C."/>
            <person name="Ng V."/>
            <person name="Clum A."/>
            <person name="Steindorff A."/>
            <person name="Ohm R.A."/>
            <person name="Martin F."/>
            <person name="Silar P."/>
            <person name="Natvig D.O."/>
            <person name="Lalanne C."/>
            <person name="Gautier V."/>
            <person name="Ament-Velasquez S.L."/>
            <person name="Kruys A."/>
            <person name="Hutchinson M.I."/>
            <person name="Powell A.J."/>
            <person name="Barry K."/>
            <person name="Miller A.N."/>
            <person name="Grigoriev I.V."/>
            <person name="Debuchy R."/>
            <person name="Gladieux P."/>
            <person name="Hiltunen Thoren M."/>
            <person name="Johannesson H."/>
        </authorList>
    </citation>
    <scope>NUCLEOTIDE SEQUENCE</scope>
    <source>
        <strain evidence="2">CBS 315.58</strain>
    </source>
</reference>
<keyword evidence="3" id="KW-1185">Reference proteome</keyword>
<dbReference type="EMBL" id="MU864045">
    <property type="protein sequence ID" value="KAK4194698.1"/>
    <property type="molecule type" value="Genomic_DNA"/>
</dbReference>
<evidence type="ECO:0000313" key="3">
    <source>
        <dbReference type="Proteomes" id="UP001303160"/>
    </source>
</evidence>
<feature type="transmembrane region" description="Helical" evidence="1">
    <location>
        <begin position="269"/>
        <end position="289"/>
    </location>
</feature>
<evidence type="ECO:0000256" key="1">
    <source>
        <dbReference type="SAM" id="Phobius"/>
    </source>
</evidence>
<accession>A0AAN6X765</accession>
<comment type="caution">
    <text evidence="2">The sequence shown here is derived from an EMBL/GenBank/DDBJ whole genome shotgun (WGS) entry which is preliminary data.</text>
</comment>
<proteinExistence type="predicted"/>
<organism evidence="2 3">
    <name type="scientific">Triangularia verruculosa</name>
    <dbReference type="NCBI Taxonomy" id="2587418"/>
    <lineage>
        <taxon>Eukaryota</taxon>
        <taxon>Fungi</taxon>
        <taxon>Dikarya</taxon>
        <taxon>Ascomycota</taxon>
        <taxon>Pezizomycotina</taxon>
        <taxon>Sordariomycetes</taxon>
        <taxon>Sordariomycetidae</taxon>
        <taxon>Sordariales</taxon>
        <taxon>Podosporaceae</taxon>
        <taxon>Triangularia</taxon>
    </lineage>
</organism>
<name>A0AAN6X765_9PEZI</name>
<feature type="transmembrane region" description="Helical" evidence="1">
    <location>
        <begin position="301"/>
        <end position="319"/>
    </location>
</feature>
<dbReference type="Proteomes" id="UP001303160">
    <property type="component" value="Unassembled WGS sequence"/>
</dbReference>
<evidence type="ECO:0000313" key="2">
    <source>
        <dbReference type="EMBL" id="KAK4194698.1"/>
    </source>
</evidence>
<reference evidence="2" key="2">
    <citation type="submission" date="2023-05" db="EMBL/GenBank/DDBJ databases">
        <authorList>
            <consortium name="Lawrence Berkeley National Laboratory"/>
            <person name="Steindorff A."/>
            <person name="Hensen N."/>
            <person name="Bonometti L."/>
            <person name="Westerberg I."/>
            <person name="Brannstrom I.O."/>
            <person name="Guillou S."/>
            <person name="Cros-Aarteil S."/>
            <person name="Calhoun S."/>
            <person name="Haridas S."/>
            <person name="Kuo A."/>
            <person name="Mondo S."/>
            <person name="Pangilinan J."/>
            <person name="Riley R."/>
            <person name="Labutti K."/>
            <person name="Andreopoulos B."/>
            <person name="Lipzen A."/>
            <person name="Chen C."/>
            <person name="Yanf M."/>
            <person name="Daum C."/>
            <person name="Ng V."/>
            <person name="Clum A."/>
            <person name="Ohm R."/>
            <person name="Martin F."/>
            <person name="Silar P."/>
            <person name="Natvig D."/>
            <person name="Lalanne C."/>
            <person name="Gautier V."/>
            <person name="Ament-Velasquez S.L."/>
            <person name="Kruys A."/>
            <person name="Hutchinson M.I."/>
            <person name="Powell A.J."/>
            <person name="Barry K."/>
            <person name="Miller A.N."/>
            <person name="Grigoriev I.V."/>
            <person name="Debuchy R."/>
            <person name="Gladieux P."/>
            <person name="Thoren M.H."/>
            <person name="Johannesson H."/>
        </authorList>
    </citation>
    <scope>NUCLEOTIDE SEQUENCE</scope>
    <source>
        <strain evidence="2">CBS 315.58</strain>
    </source>
</reference>
<sequence>MNVKFQPSGVSCFQISFHLPFFAWRSKVLTDRRLGAEGRPLRKSIDISFLCDLVANGEAHVHEALFSCMVAGVDNRHWTVYGFFDTYHDGSDSKHDVRFYEPASDEIPEDPLTGGRYASDRPLFNAREYYLRIMMCCVAEVKSEWQNTGKILVKALKPYTSNDEDANWRMIQNFTHKIVRLLEQIHQALYGTVSAWERFQEHDLPFFDLENWTNSAARDPRIMVKHIENDIRELRVLGETLALEAARFKSVTAERFTLNKNKERQRTNILVTAGSSLLPFVLMMVLPSAPILRWQLSIREAMSAVTWLLLITVLLMGILNTAKATYEAGGFLAYLQQLRPPKIDSRLQIGKLKGRPRWWSWSKDQQLQRLKEPASDEDRA</sequence>
<dbReference type="AlphaFoldDB" id="A0AAN6X765"/>
<keyword evidence="1" id="KW-0472">Membrane</keyword>
<keyword evidence="1" id="KW-1133">Transmembrane helix</keyword>
<protein>
    <submittedName>
        <fullName evidence="2">Uncharacterized protein</fullName>
    </submittedName>
</protein>
<keyword evidence="1" id="KW-0812">Transmembrane</keyword>
<gene>
    <name evidence="2" type="ORF">QBC40DRAFT_301885</name>
</gene>